<accession>A0A6J7SBD5</accession>
<dbReference type="PANTHER" id="PTHR38657:SF1">
    <property type="entry name" value="SLR1343 PROTEIN"/>
    <property type="match status" value="1"/>
</dbReference>
<reference evidence="2" key="1">
    <citation type="submission" date="2020-05" db="EMBL/GenBank/DDBJ databases">
        <authorList>
            <person name="Chiriac C."/>
            <person name="Salcher M."/>
            <person name="Ghai R."/>
            <person name="Kavagutti S V."/>
        </authorList>
    </citation>
    <scope>NUCLEOTIDE SEQUENCE</scope>
</reference>
<dbReference type="SUPFAM" id="SSF48173">
    <property type="entry name" value="Cryptochrome/photolyase FAD-binding domain"/>
    <property type="match status" value="1"/>
</dbReference>
<sequence length="76" mass="8612">MSNYCKGCHFDRTKRVGDNACPFTTLYWDFMARHEVVLGKNPRVAQQVRAAFKLSDLPAVQERAKVVLQQLSAGEL</sequence>
<dbReference type="InterPro" id="IPR036134">
    <property type="entry name" value="Crypto/Photolyase_FAD-like_sf"/>
</dbReference>
<evidence type="ECO:0000313" key="1">
    <source>
        <dbReference type="EMBL" id="CAB4824281.1"/>
    </source>
</evidence>
<gene>
    <name evidence="1" type="ORF">UFOPK3004_02017</name>
    <name evidence="2" type="ORF">UFOPK4134_01893</name>
</gene>
<protein>
    <submittedName>
        <fullName evidence="2">Unannotated protein</fullName>
    </submittedName>
</protein>
<dbReference type="InterPro" id="IPR052551">
    <property type="entry name" value="UV-DNA_repair_photolyase"/>
</dbReference>
<dbReference type="AlphaFoldDB" id="A0A6J7SBD5"/>
<dbReference type="EMBL" id="CAFBPS010000247">
    <property type="protein sequence ID" value="CAB5038346.1"/>
    <property type="molecule type" value="Genomic_DNA"/>
</dbReference>
<dbReference type="Gene3D" id="1.10.10.1710">
    <property type="entry name" value="Deoxyribodipyrimidine photolyase-related"/>
    <property type="match status" value="1"/>
</dbReference>
<dbReference type="EMBL" id="CAFAAL010000305">
    <property type="protein sequence ID" value="CAB4824281.1"/>
    <property type="molecule type" value="Genomic_DNA"/>
</dbReference>
<dbReference type="PANTHER" id="PTHR38657">
    <property type="entry name" value="SLR1343 PROTEIN"/>
    <property type="match status" value="1"/>
</dbReference>
<evidence type="ECO:0000313" key="2">
    <source>
        <dbReference type="EMBL" id="CAB5038346.1"/>
    </source>
</evidence>
<name>A0A6J7SBD5_9ZZZZ</name>
<organism evidence="2">
    <name type="scientific">freshwater metagenome</name>
    <dbReference type="NCBI Taxonomy" id="449393"/>
    <lineage>
        <taxon>unclassified sequences</taxon>
        <taxon>metagenomes</taxon>
        <taxon>ecological metagenomes</taxon>
    </lineage>
</organism>
<proteinExistence type="predicted"/>